<organism evidence="3 4">
    <name type="scientific">Apiospora phragmitis</name>
    <dbReference type="NCBI Taxonomy" id="2905665"/>
    <lineage>
        <taxon>Eukaryota</taxon>
        <taxon>Fungi</taxon>
        <taxon>Dikarya</taxon>
        <taxon>Ascomycota</taxon>
        <taxon>Pezizomycotina</taxon>
        <taxon>Sordariomycetes</taxon>
        <taxon>Xylariomycetidae</taxon>
        <taxon>Amphisphaeriales</taxon>
        <taxon>Apiosporaceae</taxon>
        <taxon>Apiospora</taxon>
    </lineage>
</organism>
<sequence>MVKDWRCHPEMPWMRPHPLSSPHAAETAEEEEETAAVVAPHCGDPESQPSILCPHVSNHTGPGVRIMAAENNNGINATAKNATTTTNDLYKGNEFEYDARSMGFAMGFLVIIGALFGFLIFTDCSRKYRFKKNLYQRPRAAIAAKFSSSKKQGQQQQQMAQAAASGAAAATIAPFSARPFDAAAQMESGHASGSEAGTTLQADPRLVALLLVLPLLLLLPPPPPLPTTPKHLLLPRRLLPPATRLGSHRCR</sequence>
<keyword evidence="2" id="KW-1133">Transmembrane helix</keyword>
<evidence type="ECO:0008006" key="5">
    <source>
        <dbReference type="Google" id="ProtNLM"/>
    </source>
</evidence>
<proteinExistence type="predicted"/>
<evidence type="ECO:0000256" key="1">
    <source>
        <dbReference type="SAM" id="MobiDB-lite"/>
    </source>
</evidence>
<keyword evidence="2" id="KW-0812">Transmembrane</keyword>
<comment type="caution">
    <text evidence="3">The sequence shown here is derived from an EMBL/GenBank/DDBJ whole genome shotgun (WGS) entry which is preliminary data.</text>
</comment>
<accession>A0ABR1USG2</accession>
<keyword evidence="2" id="KW-0472">Membrane</keyword>
<dbReference type="GeneID" id="92092708"/>
<dbReference type="RefSeq" id="XP_066715132.1">
    <property type="nucleotide sequence ID" value="XM_066859645.1"/>
</dbReference>
<dbReference type="EMBL" id="JAQQWL010000008">
    <property type="protein sequence ID" value="KAK8061870.1"/>
    <property type="molecule type" value="Genomic_DNA"/>
</dbReference>
<feature type="region of interest" description="Disordered" evidence="1">
    <location>
        <begin position="1"/>
        <end position="33"/>
    </location>
</feature>
<keyword evidence="4" id="KW-1185">Reference proteome</keyword>
<reference evidence="3 4" key="1">
    <citation type="submission" date="2023-01" db="EMBL/GenBank/DDBJ databases">
        <title>Analysis of 21 Apiospora genomes using comparative genomics revels a genus with tremendous synthesis potential of carbohydrate active enzymes and secondary metabolites.</title>
        <authorList>
            <person name="Sorensen T."/>
        </authorList>
    </citation>
    <scope>NUCLEOTIDE SEQUENCE [LARGE SCALE GENOMIC DNA]</scope>
    <source>
        <strain evidence="3 4">CBS 135458</strain>
    </source>
</reference>
<protein>
    <recommendedName>
        <fullName evidence="5">FXYD domain-containing ion transport regulator</fullName>
    </recommendedName>
</protein>
<evidence type="ECO:0000256" key="2">
    <source>
        <dbReference type="SAM" id="Phobius"/>
    </source>
</evidence>
<evidence type="ECO:0000313" key="3">
    <source>
        <dbReference type="EMBL" id="KAK8061870.1"/>
    </source>
</evidence>
<dbReference type="Proteomes" id="UP001480595">
    <property type="component" value="Unassembled WGS sequence"/>
</dbReference>
<name>A0ABR1USG2_9PEZI</name>
<feature type="transmembrane region" description="Helical" evidence="2">
    <location>
        <begin position="102"/>
        <end position="122"/>
    </location>
</feature>
<gene>
    <name evidence="3" type="ORF">PG994_008236</name>
</gene>
<evidence type="ECO:0000313" key="4">
    <source>
        <dbReference type="Proteomes" id="UP001480595"/>
    </source>
</evidence>